<dbReference type="AlphaFoldDB" id="A0A3B0ZSK6"/>
<dbReference type="InterPro" id="IPR036249">
    <property type="entry name" value="Thioredoxin-like_sf"/>
</dbReference>
<sequence>MHSIKIKYLLNIIALYSVAAFMVAEVNAETFTSGDRQNNLIELYTSEGCSSCPPAEKYLNSYKDNPELWTTFIPIALHVDYWDYLGWKDRYASPVHTQRQRLLGRVNLQNTIYTPGFFVNGDPWSRGFFGSDPEKSKELTGKLSVTLNNNRITAKFLPKQTETHPFTLTVAILGMGLKTSIQAGENSGHKSKHEFVNLKYVTKKSNNASWAFELPDFDRMGASQFALVAWVSKAGDPRPIQSIGGYIKR</sequence>
<evidence type="ECO:0008006" key="2">
    <source>
        <dbReference type="Google" id="ProtNLM"/>
    </source>
</evidence>
<dbReference type="PANTHER" id="PTHR36057">
    <property type="match status" value="1"/>
</dbReference>
<name>A0A3B0ZSK6_9ZZZZ</name>
<evidence type="ECO:0000313" key="1">
    <source>
        <dbReference type="EMBL" id="VAW91073.1"/>
    </source>
</evidence>
<organism evidence="1">
    <name type="scientific">hydrothermal vent metagenome</name>
    <dbReference type="NCBI Taxonomy" id="652676"/>
    <lineage>
        <taxon>unclassified sequences</taxon>
        <taxon>metagenomes</taxon>
        <taxon>ecological metagenomes</taxon>
    </lineage>
</organism>
<dbReference type="SUPFAM" id="SSF52833">
    <property type="entry name" value="Thioredoxin-like"/>
    <property type="match status" value="1"/>
</dbReference>
<dbReference type="Pfam" id="PF06764">
    <property type="entry name" value="DUF1223"/>
    <property type="match status" value="1"/>
</dbReference>
<dbReference type="PANTHER" id="PTHR36057:SF1">
    <property type="entry name" value="LIPOPROTEIN LIPID ATTACHMENT SITE-LIKE PROTEIN, PUTATIVE (DUF1223)-RELATED"/>
    <property type="match status" value="1"/>
</dbReference>
<accession>A0A3B0ZSK6</accession>
<protein>
    <recommendedName>
        <fullName evidence="2">DUF1223 domain-containing protein</fullName>
    </recommendedName>
</protein>
<dbReference type="EMBL" id="UOFR01000009">
    <property type="protein sequence ID" value="VAW91073.1"/>
    <property type="molecule type" value="Genomic_DNA"/>
</dbReference>
<reference evidence="1" key="1">
    <citation type="submission" date="2018-06" db="EMBL/GenBank/DDBJ databases">
        <authorList>
            <person name="Zhirakovskaya E."/>
        </authorList>
    </citation>
    <scope>NUCLEOTIDE SEQUENCE</scope>
</reference>
<proteinExistence type="predicted"/>
<gene>
    <name evidence="1" type="ORF">MNBD_GAMMA21-2098</name>
</gene>
<dbReference type="InterPro" id="IPR010634">
    <property type="entry name" value="DUF1223"/>
</dbReference>